<dbReference type="EMBL" id="QQNB01000001">
    <property type="protein sequence ID" value="RDE06326.1"/>
    <property type="molecule type" value="Genomic_DNA"/>
</dbReference>
<proteinExistence type="inferred from homology"/>
<comment type="subcellular location">
    <subcellularLocation>
        <location evidence="1">Cell membrane</location>
    </subcellularLocation>
</comment>
<evidence type="ECO:0000259" key="10">
    <source>
        <dbReference type="Pfam" id="PF02397"/>
    </source>
</evidence>
<evidence type="ECO:0000256" key="1">
    <source>
        <dbReference type="ARBA" id="ARBA00004236"/>
    </source>
</evidence>
<feature type="domain" description="Bacterial sugar transferase" evidence="10">
    <location>
        <begin position="28"/>
        <end position="218"/>
    </location>
</feature>
<dbReference type="PANTHER" id="PTHR30576:SF4">
    <property type="entry name" value="UNDECAPRENYL-PHOSPHATE GALACTOSE PHOSPHOTRANSFERASE"/>
    <property type="match status" value="1"/>
</dbReference>
<accession>A0A369VVB2</accession>
<sequence length="224" mass="24778">MPAFTLAPTGPDSIEGPLAAVRGGALIRTCDVVLSLVALIFFGPIMVLVGIAVFIGDPGPIFFGHSRVGRGGRMFKCYKFRSMVVDAEARLKHLLEHDEAARAEWARFHKLSVDPRINPLGRFLRLSSLDELPQLWNVLRGDMSLVGPRPVVQAELERYGRYAADYMAIRPGVTGLWQISGRSDTSYRRRIALDIAYARSLTFGLYLKIIVLTVPAVLLARGSR</sequence>
<dbReference type="PANTHER" id="PTHR30576">
    <property type="entry name" value="COLANIC BIOSYNTHESIS UDP-GLUCOSE LIPID CARRIER TRANSFERASE"/>
    <property type="match status" value="1"/>
</dbReference>
<reference evidence="11 12" key="1">
    <citation type="submission" date="2018-07" db="EMBL/GenBank/DDBJ databases">
        <title>a novel species of Sphingomonas isolated from the rhizosphere soil of Araceae plant.</title>
        <authorList>
            <person name="Zhiyong W."/>
            <person name="Qinglan Z."/>
            <person name="Zhiwei F."/>
            <person name="Ding X."/>
            <person name="Gejiao W."/>
            <person name="Shixue Z."/>
        </authorList>
    </citation>
    <scope>NUCLEOTIDE SEQUENCE [LARGE SCALE GENOMIC DNA]</scope>
    <source>
        <strain evidence="11 12">WZY 27</strain>
    </source>
</reference>
<feature type="transmembrane region" description="Helical" evidence="9">
    <location>
        <begin position="32"/>
        <end position="55"/>
    </location>
</feature>
<evidence type="ECO:0000256" key="7">
    <source>
        <dbReference type="ARBA" id="ARBA00023136"/>
    </source>
</evidence>
<dbReference type="GO" id="GO:0016780">
    <property type="term" value="F:phosphotransferase activity, for other substituted phosphate groups"/>
    <property type="evidence" value="ECO:0007669"/>
    <property type="project" value="TreeGrafter"/>
</dbReference>
<keyword evidence="7 9" id="KW-0472">Membrane</keyword>
<evidence type="ECO:0000256" key="2">
    <source>
        <dbReference type="ARBA" id="ARBA00006464"/>
    </source>
</evidence>
<evidence type="ECO:0000256" key="4">
    <source>
        <dbReference type="ARBA" id="ARBA00022679"/>
    </source>
</evidence>
<dbReference type="GO" id="GO:0000271">
    <property type="term" value="P:polysaccharide biosynthetic process"/>
    <property type="evidence" value="ECO:0007669"/>
    <property type="project" value="UniProtKB-KW"/>
</dbReference>
<evidence type="ECO:0000313" key="12">
    <source>
        <dbReference type="Proteomes" id="UP000253918"/>
    </source>
</evidence>
<dbReference type="GO" id="GO:0005886">
    <property type="term" value="C:plasma membrane"/>
    <property type="evidence" value="ECO:0007669"/>
    <property type="project" value="UniProtKB-SubCell"/>
</dbReference>
<evidence type="ECO:0000256" key="5">
    <source>
        <dbReference type="ARBA" id="ARBA00022692"/>
    </source>
</evidence>
<dbReference type="AlphaFoldDB" id="A0A369VVB2"/>
<keyword evidence="5 9" id="KW-0812">Transmembrane</keyword>
<name>A0A369VVB2_9SPHN</name>
<evidence type="ECO:0000313" key="11">
    <source>
        <dbReference type="EMBL" id="RDE06326.1"/>
    </source>
</evidence>
<evidence type="ECO:0000256" key="8">
    <source>
        <dbReference type="ARBA" id="ARBA00023169"/>
    </source>
</evidence>
<dbReference type="OrthoDB" id="9808602at2"/>
<evidence type="ECO:0000256" key="6">
    <source>
        <dbReference type="ARBA" id="ARBA00022989"/>
    </source>
</evidence>
<evidence type="ECO:0000256" key="3">
    <source>
        <dbReference type="ARBA" id="ARBA00022475"/>
    </source>
</evidence>
<keyword evidence="3" id="KW-1003">Cell membrane</keyword>
<comment type="caution">
    <text evidence="11">The sequence shown here is derived from an EMBL/GenBank/DDBJ whole genome shotgun (WGS) entry which is preliminary data.</text>
</comment>
<dbReference type="InterPro" id="IPR003362">
    <property type="entry name" value="Bact_transf"/>
</dbReference>
<protein>
    <submittedName>
        <fullName evidence="11">Sugar transferase</fullName>
    </submittedName>
</protein>
<gene>
    <name evidence="11" type="ORF">DVW87_00920</name>
</gene>
<keyword evidence="4 11" id="KW-0808">Transferase</keyword>
<dbReference type="Proteomes" id="UP000253918">
    <property type="component" value="Unassembled WGS sequence"/>
</dbReference>
<keyword evidence="12" id="KW-1185">Reference proteome</keyword>
<comment type="similarity">
    <text evidence="2">Belongs to the bacterial sugar transferase family.</text>
</comment>
<dbReference type="Pfam" id="PF02397">
    <property type="entry name" value="Bac_transf"/>
    <property type="match status" value="1"/>
</dbReference>
<feature type="transmembrane region" description="Helical" evidence="9">
    <location>
        <begin position="196"/>
        <end position="220"/>
    </location>
</feature>
<organism evidence="11 12">
    <name type="scientific">Sphingomonas aracearum</name>
    <dbReference type="NCBI Taxonomy" id="2283317"/>
    <lineage>
        <taxon>Bacteria</taxon>
        <taxon>Pseudomonadati</taxon>
        <taxon>Pseudomonadota</taxon>
        <taxon>Alphaproteobacteria</taxon>
        <taxon>Sphingomonadales</taxon>
        <taxon>Sphingomonadaceae</taxon>
        <taxon>Sphingomonas</taxon>
    </lineage>
</organism>
<evidence type="ECO:0000256" key="9">
    <source>
        <dbReference type="SAM" id="Phobius"/>
    </source>
</evidence>
<keyword evidence="8" id="KW-0270">Exopolysaccharide synthesis</keyword>
<keyword evidence="6 9" id="KW-1133">Transmembrane helix</keyword>